<feature type="compositionally biased region" description="Polar residues" evidence="1">
    <location>
        <begin position="1"/>
        <end position="17"/>
    </location>
</feature>
<evidence type="ECO:0000313" key="3">
    <source>
        <dbReference type="EMBL" id="KAL3385108.1"/>
    </source>
</evidence>
<comment type="caution">
    <text evidence="2">The sequence shown here is derived from an EMBL/GenBank/DDBJ whole genome shotgun (WGS) entry which is preliminary data.</text>
</comment>
<accession>A0ABD2VR13</accession>
<dbReference type="Proteomes" id="UP001627154">
    <property type="component" value="Unassembled WGS sequence"/>
</dbReference>
<dbReference type="AlphaFoldDB" id="A0ABD2VR13"/>
<dbReference type="EMBL" id="JBJJXI010000200">
    <property type="protein sequence ID" value="KAL3383338.1"/>
    <property type="molecule type" value="Genomic_DNA"/>
</dbReference>
<keyword evidence="4" id="KW-1185">Reference proteome</keyword>
<proteinExistence type="predicted"/>
<feature type="region of interest" description="Disordered" evidence="1">
    <location>
        <begin position="170"/>
        <end position="202"/>
    </location>
</feature>
<dbReference type="EMBL" id="JBJJXI010000161">
    <property type="protein sequence ID" value="KAL3385108.1"/>
    <property type="molecule type" value="Genomic_DNA"/>
</dbReference>
<gene>
    <name evidence="3" type="ORF">TKK_019232</name>
    <name evidence="2" type="ORF">TKK_020749</name>
</gene>
<evidence type="ECO:0000313" key="2">
    <source>
        <dbReference type="EMBL" id="KAL3383338.1"/>
    </source>
</evidence>
<organism evidence="2 4">
    <name type="scientific">Trichogramma kaykai</name>
    <dbReference type="NCBI Taxonomy" id="54128"/>
    <lineage>
        <taxon>Eukaryota</taxon>
        <taxon>Metazoa</taxon>
        <taxon>Ecdysozoa</taxon>
        <taxon>Arthropoda</taxon>
        <taxon>Hexapoda</taxon>
        <taxon>Insecta</taxon>
        <taxon>Pterygota</taxon>
        <taxon>Neoptera</taxon>
        <taxon>Endopterygota</taxon>
        <taxon>Hymenoptera</taxon>
        <taxon>Apocrita</taxon>
        <taxon>Proctotrupomorpha</taxon>
        <taxon>Chalcidoidea</taxon>
        <taxon>Trichogrammatidae</taxon>
        <taxon>Trichogramma</taxon>
    </lineage>
</organism>
<sequence>MNSETKNKTTPGGNQSARGYYPVKARVADVCPLDSGGGKSHAGGTGDQQLVVEDSASLVDAFLKDTTLRTSKSRSSSVSSARSAKRVRVDDEDDPGSGSEVGLNTIKKKLDTIRGTFMTWWTSGDTKVKLNKADYARLEESYQETWDLMWTLALENQYLHGRIDRLEDEAQQRAERDTHKPDSYSERLKKAPPVKVSKGKKKRPAQSYTVVVSGEALEGKEKIEGAELKKKVFDKLHPVKDNLHVNYSRTLQNGSLIIETRTKGDMDKVLAVAPELVEDGIKLQEKQKRLPRIIIYDVPNDYDEQYVMNAIELQNEHIWSDGSPDLSKAMKFLFKMGKSREDCSNLVYEVHPGIRKRLSDEGKIYIGMYRSKVQDFVKLTRCYKCQGVAHVSKYCKQEHESCAYCAGEHASRDCTDKESKKCALCKRLGKASDHKSGENCPSYKQALKIYSASIDYG</sequence>
<evidence type="ECO:0000256" key="1">
    <source>
        <dbReference type="SAM" id="MobiDB-lite"/>
    </source>
</evidence>
<evidence type="ECO:0008006" key="5">
    <source>
        <dbReference type="Google" id="ProtNLM"/>
    </source>
</evidence>
<feature type="compositionally biased region" description="Low complexity" evidence="1">
    <location>
        <begin position="73"/>
        <end position="82"/>
    </location>
</feature>
<evidence type="ECO:0000313" key="4">
    <source>
        <dbReference type="Proteomes" id="UP001627154"/>
    </source>
</evidence>
<feature type="compositionally biased region" description="Basic and acidic residues" evidence="1">
    <location>
        <begin position="170"/>
        <end position="189"/>
    </location>
</feature>
<feature type="region of interest" description="Disordered" evidence="1">
    <location>
        <begin position="1"/>
        <end position="21"/>
    </location>
</feature>
<reference evidence="2 4" key="1">
    <citation type="journal article" date="2024" name="bioRxiv">
        <title>A reference genome for Trichogramma kaykai: A tiny desert-dwelling parasitoid wasp with competing sex-ratio distorters.</title>
        <authorList>
            <person name="Culotta J."/>
            <person name="Lindsey A.R."/>
        </authorList>
    </citation>
    <scope>NUCLEOTIDE SEQUENCE [LARGE SCALE GENOMIC DNA]</scope>
    <source>
        <strain evidence="2 4">KSX58</strain>
    </source>
</reference>
<feature type="region of interest" description="Disordered" evidence="1">
    <location>
        <begin position="68"/>
        <end position="102"/>
    </location>
</feature>
<protein>
    <recommendedName>
        <fullName evidence="5">CCHC-type domain-containing protein</fullName>
    </recommendedName>
</protein>
<name>A0ABD2VR13_9HYME</name>